<dbReference type="GO" id="GO:0016263">
    <property type="term" value="F:glycoprotein-N-acetylgalactosamine 3-beta-galactosyltransferase activity"/>
    <property type="evidence" value="ECO:0007669"/>
    <property type="project" value="TreeGrafter"/>
</dbReference>
<keyword evidence="6 7" id="KW-0472">Membrane</keyword>
<comment type="subcellular location">
    <subcellularLocation>
        <location evidence="1">Membrane</location>
        <topology evidence="1">Single-pass type II membrane protein</topology>
    </subcellularLocation>
</comment>
<evidence type="ECO:0000313" key="8">
    <source>
        <dbReference type="EMBL" id="THD28021.1"/>
    </source>
</evidence>
<accession>A0A4E0RMK0</accession>
<dbReference type="AlphaFoldDB" id="A0A4E0RMK0"/>
<comment type="caution">
    <text evidence="8">The sequence shown here is derived from an EMBL/GenBank/DDBJ whole genome shotgun (WGS) entry which is preliminary data.</text>
</comment>
<reference evidence="8" key="1">
    <citation type="submission" date="2019-03" db="EMBL/GenBank/DDBJ databases">
        <title>Improved annotation for the trematode Fasciola hepatica.</title>
        <authorList>
            <person name="Choi Y.-J."/>
            <person name="Martin J."/>
            <person name="Mitreva M."/>
        </authorList>
    </citation>
    <scope>NUCLEOTIDE SEQUENCE [LARGE SCALE GENOMIC DNA]</scope>
</reference>
<evidence type="ECO:0000256" key="1">
    <source>
        <dbReference type="ARBA" id="ARBA00004606"/>
    </source>
</evidence>
<evidence type="ECO:0000256" key="5">
    <source>
        <dbReference type="ARBA" id="ARBA00022989"/>
    </source>
</evidence>
<organism evidence="8 9">
    <name type="scientific">Fasciola hepatica</name>
    <name type="common">Liver fluke</name>
    <dbReference type="NCBI Taxonomy" id="6192"/>
    <lineage>
        <taxon>Eukaryota</taxon>
        <taxon>Metazoa</taxon>
        <taxon>Spiralia</taxon>
        <taxon>Lophotrochozoa</taxon>
        <taxon>Platyhelminthes</taxon>
        <taxon>Trematoda</taxon>
        <taxon>Digenea</taxon>
        <taxon>Plagiorchiida</taxon>
        <taxon>Echinostomata</taxon>
        <taxon>Echinostomatoidea</taxon>
        <taxon>Fasciolidae</taxon>
        <taxon>Fasciola</taxon>
    </lineage>
</organism>
<proteinExistence type="inferred from homology"/>
<evidence type="ECO:0000256" key="4">
    <source>
        <dbReference type="ARBA" id="ARBA00022968"/>
    </source>
</evidence>
<dbReference type="PANTHER" id="PTHR23033">
    <property type="entry name" value="BETA1,3-GALACTOSYLTRANSFERASE"/>
    <property type="match status" value="1"/>
</dbReference>
<evidence type="ECO:0000256" key="7">
    <source>
        <dbReference type="SAM" id="Phobius"/>
    </source>
</evidence>
<keyword evidence="3 7" id="KW-0812">Transmembrane</keyword>
<dbReference type="InterPro" id="IPR026050">
    <property type="entry name" value="C1GALT1/C1GALT1_chp1"/>
</dbReference>
<keyword evidence="9" id="KW-1185">Reference proteome</keyword>
<dbReference type="GO" id="GO:0016020">
    <property type="term" value="C:membrane"/>
    <property type="evidence" value="ECO:0007669"/>
    <property type="project" value="UniProtKB-SubCell"/>
</dbReference>
<evidence type="ECO:0000256" key="2">
    <source>
        <dbReference type="ARBA" id="ARBA00006462"/>
    </source>
</evidence>
<protein>
    <submittedName>
        <fullName evidence="8">Glycoprotein-N-acetylgalactosamine 3-beta-galactosyltransferase</fullName>
    </submittedName>
</protein>
<keyword evidence="4" id="KW-0735">Signal-anchor</keyword>
<name>A0A4E0RMK0_FASHE</name>
<evidence type="ECO:0000313" key="9">
    <source>
        <dbReference type="Proteomes" id="UP000230066"/>
    </source>
</evidence>
<feature type="transmembrane region" description="Helical" evidence="7">
    <location>
        <begin position="21"/>
        <end position="40"/>
    </location>
</feature>
<dbReference type="Gene3D" id="3.90.550.50">
    <property type="match status" value="1"/>
</dbReference>
<sequence length="311" mass="35932">MSSGTCPSKFMTEITGSRVTVLLLGMLAGHVIHMGINLILQPKYTALPGAQAIIKPKNIRVLCYINTFPANYELKVIHVYYTWARRCTKIWFTSTKPHRDLPIMILNLTVPETRMHLWSKMRRILRQLYMERNNYDYFFKADDDTYAVMENLRVALAENSPEKSFMTGFRWNTLCPGGYFSGGSGYVLSRQALTQIVEQAIDKHPNCPTYDEDKEDVKLCLCGRAVGVDLIDKFGPSGLSLFYPYSLDDYFKMPNRKKLLQLNEAHVSFHYVEPKWMYIKEYLIYVLNRGQATHCNETTLLCDPEDNTQTE</sequence>
<evidence type="ECO:0000256" key="3">
    <source>
        <dbReference type="ARBA" id="ARBA00022692"/>
    </source>
</evidence>
<comment type="similarity">
    <text evidence="2">Belongs to the glycosyltransferase 31 family. Beta3-Gal-T subfamily.</text>
</comment>
<keyword evidence="5 7" id="KW-1133">Transmembrane helix</keyword>
<dbReference type="PANTHER" id="PTHR23033:SF14">
    <property type="entry name" value="GLYCOPROTEIN-N-ACETYLGALACTOSAMINE 3-BETA-GALACTOSYLTRANSFERASE 1-RELATED"/>
    <property type="match status" value="1"/>
</dbReference>
<evidence type="ECO:0000256" key="6">
    <source>
        <dbReference type="ARBA" id="ARBA00023136"/>
    </source>
</evidence>
<dbReference type="Proteomes" id="UP000230066">
    <property type="component" value="Unassembled WGS sequence"/>
</dbReference>
<dbReference type="EMBL" id="JXXN02000257">
    <property type="protein sequence ID" value="THD28021.1"/>
    <property type="molecule type" value="Genomic_DNA"/>
</dbReference>
<gene>
    <name evidence="8" type="ORF">D915_001087</name>
</gene>